<feature type="region of interest" description="Disordered" evidence="6">
    <location>
        <begin position="603"/>
        <end position="639"/>
    </location>
</feature>
<dbReference type="InterPro" id="IPR005828">
    <property type="entry name" value="MFS_sugar_transport-like"/>
</dbReference>
<keyword evidence="2" id="KW-0813">Transport</keyword>
<dbReference type="Pfam" id="PF07690">
    <property type="entry name" value="MFS_1"/>
    <property type="match status" value="1"/>
</dbReference>
<dbReference type="PANTHER" id="PTHR23511">
    <property type="entry name" value="SYNAPTIC VESICLE GLYCOPROTEIN 2"/>
    <property type="match status" value="1"/>
</dbReference>
<feature type="transmembrane region" description="Helical" evidence="7">
    <location>
        <begin position="149"/>
        <end position="166"/>
    </location>
</feature>
<feature type="transmembrane region" description="Helical" evidence="7">
    <location>
        <begin position="259"/>
        <end position="280"/>
    </location>
</feature>
<sequence length="639" mass="70553">MANTTTTNPFGSIERENDENEERRAGEEAFNSFNEIELNNATNNNTPPPFSATTTSLRDRMMMTTTTEEEESEGAERIFVGQSNISVNEYTVEQAIDYIGFGKFQMVFLAVTGLSWLCDAMEMMLLSFIGPAARCEWRLTTTQASSLTSFVFLGMGFGAPSFGMFADRKGRLFSLRCSTGLTLLAGVGSALAPTFSALCFARMVVGFGLGGVPVAYNLCAEFLPSKKRGVYLSSLEFFWSFGSMVSALLAWTILPKSSWRTLLGATVSPLILLGVLLVWMPDSPMYLASKGKMEEAERTLRFIAKMNRKPLPVGVLKVQEKDKGKREEWLDRRLSMDEESHATETAAGASSPRPPQREMTSLQGNMYTDDEYSLSFFSSMKGYVWNRTPVKIQRLLVPKFRKTTMSLWFLFFSVAFLYYGLVLLTTTLKLMDDDSGGARKNLDPSTVVCLAHNSPDLTNADYRDITLSAFSELPGMISAMVCIDTLGRKKSMILGFVVAAVCFIPIMQSAKRDVITAFLAIARSSSMAAFTVLFAYCSEVYPTQIRGTGVGVSNTFSRFAGMIVPLFAVDLVRNGAEEFVLFLFGFIAIVSAFVVSRLERETKGQHLDASTETEEESFASKESESAGVELSERTPQIAE</sequence>
<feature type="transmembrane region" description="Helical" evidence="7">
    <location>
        <begin position="514"/>
        <end position="536"/>
    </location>
</feature>
<feature type="transmembrane region" description="Helical" evidence="7">
    <location>
        <begin position="407"/>
        <end position="428"/>
    </location>
</feature>
<dbReference type="AlphaFoldDB" id="K8F1A6"/>
<evidence type="ECO:0000256" key="4">
    <source>
        <dbReference type="ARBA" id="ARBA00022989"/>
    </source>
</evidence>
<feature type="transmembrane region" description="Helical" evidence="7">
    <location>
        <begin position="465"/>
        <end position="484"/>
    </location>
</feature>
<keyword evidence="5 7" id="KW-0472">Membrane</keyword>
<evidence type="ECO:0000256" key="6">
    <source>
        <dbReference type="SAM" id="MobiDB-lite"/>
    </source>
</evidence>
<proteinExistence type="predicted"/>
<feature type="transmembrane region" description="Helical" evidence="7">
    <location>
        <begin position="230"/>
        <end position="253"/>
    </location>
</feature>
<feature type="transmembrane region" description="Helical" evidence="7">
    <location>
        <begin position="491"/>
        <end position="508"/>
    </location>
</feature>
<dbReference type="PANTHER" id="PTHR23511:SF5">
    <property type="entry name" value="MAJOR FACILITATOR-TYPE TRANSPORTER HXNZ-RELATED"/>
    <property type="match status" value="1"/>
</dbReference>
<feature type="transmembrane region" description="Helical" evidence="7">
    <location>
        <begin position="173"/>
        <end position="194"/>
    </location>
</feature>
<comment type="subcellular location">
    <subcellularLocation>
        <location evidence="1">Membrane</location>
        <topology evidence="1">Multi-pass membrane protein</topology>
    </subcellularLocation>
</comment>
<dbReference type="GO" id="GO:0022857">
    <property type="term" value="F:transmembrane transporter activity"/>
    <property type="evidence" value="ECO:0007669"/>
    <property type="project" value="InterPro"/>
</dbReference>
<dbReference type="InterPro" id="IPR036259">
    <property type="entry name" value="MFS_trans_sf"/>
</dbReference>
<dbReference type="RefSeq" id="XP_007510245.1">
    <property type="nucleotide sequence ID" value="XM_007510183.1"/>
</dbReference>
<evidence type="ECO:0000256" key="7">
    <source>
        <dbReference type="SAM" id="Phobius"/>
    </source>
</evidence>
<evidence type="ECO:0000256" key="3">
    <source>
        <dbReference type="ARBA" id="ARBA00022692"/>
    </source>
</evidence>
<evidence type="ECO:0000256" key="2">
    <source>
        <dbReference type="ARBA" id="ARBA00022448"/>
    </source>
</evidence>
<dbReference type="OrthoDB" id="512346at2759"/>
<dbReference type="Pfam" id="PF00083">
    <property type="entry name" value="Sugar_tr"/>
    <property type="match status" value="1"/>
</dbReference>
<feature type="region of interest" description="Disordered" evidence="6">
    <location>
        <begin position="336"/>
        <end position="361"/>
    </location>
</feature>
<feature type="transmembrane region" description="Helical" evidence="7">
    <location>
        <begin position="548"/>
        <end position="567"/>
    </location>
</feature>
<feature type="transmembrane region" description="Helical" evidence="7">
    <location>
        <begin position="579"/>
        <end position="598"/>
    </location>
</feature>
<dbReference type="PROSITE" id="PS50850">
    <property type="entry name" value="MFS"/>
    <property type="match status" value="1"/>
</dbReference>
<feature type="domain" description="Major facilitator superfamily (MFS) profile" evidence="8">
    <location>
        <begin position="108"/>
        <end position="603"/>
    </location>
</feature>
<dbReference type="InterPro" id="IPR011701">
    <property type="entry name" value="MFS"/>
</dbReference>
<feature type="compositionally biased region" description="Polar residues" evidence="6">
    <location>
        <begin position="1"/>
        <end position="10"/>
    </location>
</feature>
<feature type="transmembrane region" description="Helical" evidence="7">
    <location>
        <begin position="107"/>
        <end position="129"/>
    </location>
</feature>
<dbReference type="Gene3D" id="1.20.1250.20">
    <property type="entry name" value="MFS general substrate transporter like domains"/>
    <property type="match status" value="1"/>
</dbReference>
<dbReference type="Proteomes" id="UP000198341">
    <property type="component" value="Chromosome 11"/>
</dbReference>
<dbReference type="GO" id="GO:0016020">
    <property type="term" value="C:membrane"/>
    <property type="evidence" value="ECO:0007669"/>
    <property type="project" value="UniProtKB-SubCell"/>
</dbReference>
<dbReference type="EMBL" id="FO082268">
    <property type="protein sequence ID" value="CCO18590.1"/>
    <property type="molecule type" value="Genomic_DNA"/>
</dbReference>
<reference evidence="9 10" key="1">
    <citation type="submission" date="2011-10" db="EMBL/GenBank/DDBJ databases">
        <authorList>
            <person name="Genoscope - CEA"/>
        </authorList>
    </citation>
    <scope>NUCLEOTIDE SEQUENCE [LARGE SCALE GENOMIC DNA]</scope>
    <source>
        <strain evidence="9 10">RCC 1105</strain>
    </source>
</reference>
<dbReference type="InterPro" id="IPR020846">
    <property type="entry name" value="MFS_dom"/>
</dbReference>
<keyword evidence="3 7" id="KW-0812">Transmembrane</keyword>
<organism evidence="9 10">
    <name type="scientific">Bathycoccus prasinos</name>
    <dbReference type="NCBI Taxonomy" id="41875"/>
    <lineage>
        <taxon>Eukaryota</taxon>
        <taxon>Viridiplantae</taxon>
        <taxon>Chlorophyta</taxon>
        <taxon>Mamiellophyceae</taxon>
        <taxon>Mamiellales</taxon>
        <taxon>Bathycoccaceae</taxon>
        <taxon>Bathycoccus</taxon>
    </lineage>
</organism>
<protein>
    <recommendedName>
        <fullName evidence="8">Major facilitator superfamily (MFS) profile domain-containing protein</fullName>
    </recommendedName>
</protein>
<evidence type="ECO:0000313" key="9">
    <source>
        <dbReference type="EMBL" id="CCO18590.1"/>
    </source>
</evidence>
<keyword evidence="10" id="KW-1185">Reference proteome</keyword>
<accession>K8F1A6</accession>
<feature type="region of interest" description="Disordered" evidence="6">
    <location>
        <begin position="1"/>
        <end position="26"/>
    </location>
</feature>
<evidence type="ECO:0000256" key="5">
    <source>
        <dbReference type="ARBA" id="ARBA00023136"/>
    </source>
</evidence>
<gene>
    <name evidence="9" type="ordered locus">Bathy11g01510</name>
</gene>
<dbReference type="SUPFAM" id="SSF103473">
    <property type="entry name" value="MFS general substrate transporter"/>
    <property type="match status" value="1"/>
</dbReference>
<dbReference type="KEGG" id="bpg:Bathy11g01510"/>
<dbReference type="eggNOG" id="KOG0253">
    <property type="taxonomic scope" value="Eukaryota"/>
</dbReference>
<name>K8F1A6_9CHLO</name>
<evidence type="ECO:0000313" key="10">
    <source>
        <dbReference type="Proteomes" id="UP000198341"/>
    </source>
</evidence>
<dbReference type="GeneID" id="19012831"/>
<evidence type="ECO:0000256" key="1">
    <source>
        <dbReference type="ARBA" id="ARBA00004141"/>
    </source>
</evidence>
<evidence type="ECO:0000259" key="8">
    <source>
        <dbReference type="PROSITE" id="PS50850"/>
    </source>
</evidence>
<feature type="transmembrane region" description="Helical" evidence="7">
    <location>
        <begin position="200"/>
        <end position="218"/>
    </location>
</feature>
<keyword evidence="4 7" id="KW-1133">Transmembrane helix</keyword>